<dbReference type="GO" id="GO:0009295">
    <property type="term" value="C:nucleoid"/>
    <property type="evidence" value="ECO:0007669"/>
    <property type="project" value="UniProtKB-SubCell"/>
</dbReference>
<keyword evidence="2 7" id="KW-0963">Cytoplasm</keyword>
<dbReference type="InterPro" id="IPR003444">
    <property type="entry name" value="MraZ"/>
</dbReference>
<comment type="subunit">
    <text evidence="7">Forms oligomers.</text>
</comment>
<keyword evidence="3" id="KW-0677">Repeat</keyword>
<protein>
    <recommendedName>
        <fullName evidence="1 7">Transcriptional regulator MraZ</fullName>
    </recommendedName>
</protein>
<comment type="similarity">
    <text evidence="7">Belongs to the MraZ family.</text>
</comment>
<dbReference type="InterPro" id="IPR038619">
    <property type="entry name" value="MraZ_sf"/>
</dbReference>
<evidence type="ECO:0000256" key="7">
    <source>
        <dbReference type="HAMAP-Rule" id="MF_01008"/>
    </source>
</evidence>
<evidence type="ECO:0000259" key="8">
    <source>
        <dbReference type="PROSITE" id="PS51740"/>
    </source>
</evidence>
<organism evidence="9 10">
    <name type="scientific">Syntrophus gentianae</name>
    <dbReference type="NCBI Taxonomy" id="43775"/>
    <lineage>
        <taxon>Bacteria</taxon>
        <taxon>Pseudomonadati</taxon>
        <taxon>Thermodesulfobacteriota</taxon>
        <taxon>Syntrophia</taxon>
        <taxon>Syntrophales</taxon>
        <taxon>Syntrophaceae</taxon>
        <taxon>Syntrophus</taxon>
    </lineage>
</organism>
<feature type="domain" description="SpoVT-AbrB" evidence="8">
    <location>
        <begin position="81"/>
        <end position="124"/>
    </location>
</feature>
<name>A0A1H7X6W5_9BACT</name>
<evidence type="ECO:0000313" key="9">
    <source>
        <dbReference type="EMBL" id="SEM28809.1"/>
    </source>
</evidence>
<gene>
    <name evidence="7" type="primary">mraZ</name>
    <name evidence="9" type="ORF">SAMN04489760_10963</name>
</gene>
<evidence type="ECO:0000256" key="4">
    <source>
        <dbReference type="ARBA" id="ARBA00023015"/>
    </source>
</evidence>
<keyword evidence="4 7" id="KW-0805">Transcription regulation</keyword>
<comment type="subcellular location">
    <subcellularLocation>
        <location evidence="7">Cytoplasm</location>
        <location evidence="7">Nucleoid</location>
    </subcellularLocation>
</comment>
<dbReference type="InterPro" id="IPR020603">
    <property type="entry name" value="MraZ_dom"/>
</dbReference>
<dbReference type="HAMAP" id="MF_01008">
    <property type="entry name" value="MraZ"/>
    <property type="match status" value="1"/>
</dbReference>
<proteinExistence type="inferred from homology"/>
<dbReference type="CDD" id="cd16321">
    <property type="entry name" value="MraZ_C"/>
    <property type="match status" value="1"/>
</dbReference>
<dbReference type="GO" id="GO:0000976">
    <property type="term" value="F:transcription cis-regulatory region binding"/>
    <property type="evidence" value="ECO:0007669"/>
    <property type="project" value="TreeGrafter"/>
</dbReference>
<dbReference type="NCBIfam" id="TIGR00242">
    <property type="entry name" value="division/cell wall cluster transcriptional repressor MraZ"/>
    <property type="match status" value="1"/>
</dbReference>
<dbReference type="OrthoDB" id="9807753at2"/>
<dbReference type="PROSITE" id="PS51740">
    <property type="entry name" value="SPOVT_ABRB"/>
    <property type="match status" value="2"/>
</dbReference>
<evidence type="ECO:0000256" key="6">
    <source>
        <dbReference type="ARBA" id="ARBA00023163"/>
    </source>
</evidence>
<dbReference type="STRING" id="43775.SAMN04489760_10963"/>
<dbReference type="GO" id="GO:0003700">
    <property type="term" value="F:DNA-binding transcription factor activity"/>
    <property type="evidence" value="ECO:0007669"/>
    <property type="project" value="UniProtKB-UniRule"/>
</dbReference>
<dbReference type="CDD" id="cd16320">
    <property type="entry name" value="MraZ_N"/>
    <property type="match status" value="1"/>
</dbReference>
<evidence type="ECO:0000256" key="3">
    <source>
        <dbReference type="ARBA" id="ARBA00022737"/>
    </source>
</evidence>
<dbReference type="InterPro" id="IPR037914">
    <property type="entry name" value="SpoVT-AbrB_sf"/>
</dbReference>
<dbReference type="RefSeq" id="WP_093883182.1">
    <property type="nucleotide sequence ID" value="NZ_FOBS01000009.1"/>
</dbReference>
<dbReference type="GO" id="GO:2000143">
    <property type="term" value="P:negative regulation of DNA-templated transcription initiation"/>
    <property type="evidence" value="ECO:0007669"/>
    <property type="project" value="TreeGrafter"/>
</dbReference>
<evidence type="ECO:0000256" key="1">
    <source>
        <dbReference type="ARBA" id="ARBA00013860"/>
    </source>
</evidence>
<dbReference type="SUPFAM" id="SSF89447">
    <property type="entry name" value="AbrB/MazE/MraZ-like"/>
    <property type="match status" value="1"/>
</dbReference>
<dbReference type="InterPro" id="IPR035642">
    <property type="entry name" value="MraZ_N"/>
</dbReference>
<evidence type="ECO:0000256" key="5">
    <source>
        <dbReference type="ARBA" id="ARBA00023125"/>
    </source>
</evidence>
<dbReference type="InterPro" id="IPR035644">
    <property type="entry name" value="MraZ_C"/>
</dbReference>
<dbReference type="Proteomes" id="UP000198744">
    <property type="component" value="Unassembled WGS sequence"/>
</dbReference>
<keyword evidence="10" id="KW-1185">Reference proteome</keyword>
<evidence type="ECO:0000313" key="10">
    <source>
        <dbReference type="Proteomes" id="UP000198744"/>
    </source>
</evidence>
<accession>A0A1H7X6W5</accession>
<dbReference type="Pfam" id="PF02381">
    <property type="entry name" value="MraZ"/>
    <property type="match status" value="2"/>
</dbReference>
<keyword evidence="6 7" id="KW-0804">Transcription</keyword>
<dbReference type="AlphaFoldDB" id="A0A1H7X6W5"/>
<evidence type="ECO:0000256" key="2">
    <source>
        <dbReference type="ARBA" id="ARBA00022490"/>
    </source>
</evidence>
<dbReference type="PANTHER" id="PTHR34701">
    <property type="entry name" value="TRANSCRIPTIONAL REGULATOR MRAZ"/>
    <property type="match status" value="1"/>
</dbReference>
<dbReference type="InterPro" id="IPR007159">
    <property type="entry name" value="SpoVT-AbrB_dom"/>
</dbReference>
<sequence>MAGFRGEYSHTIDEKGRIIFPAKFREVLAADYDNRLIIAKWDGYLMVFPEKEWSLLEDKIRQASLLNKRSRDFQRFFMAGAVSCTIDNQGRVLIPPNLRTYANLEKDIVLAGMLRVIEIWNRDLYEKNCQNTSENLDDYGEYITELGL</sequence>
<dbReference type="EMBL" id="FOBS01000009">
    <property type="protein sequence ID" value="SEM28809.1"/>
    <property type="molecule type" value="Genomic_DNA"/>
</dbReference>
<reference evidence="9 10" key="1">
    <citation type="submission" date="2016-10" db="EMBL/GenBank/DDBJ databases">
        <authorList>
            <person name="de Groot N.N."/>
        </authorList>
    </citation>
    <scope>NUCLEOTIDE SEQUENCE [LARGE SCALE GENOMIC DNA]</scope>
    <source>
        <strain evidence="9 10">DSM 8423</strain>
    </source>
</reference>
<dbReference type="GO" id="GO:0005737">
    <property type="term" value="C:cytoplasm"/>
    <property type="evidence" value="ECO:0007669"/>
    <property type="project" value="UniProtKB-UniRule"/>
</dbReference>
<feature type="domain" description="SpoVT-AbrB" evidence="8">
    <location>
        <begin position="7"/>
        <end position="52"/>
    </location>
</feature>
<dbReference type="Gene3D" id="3.40.1550.20">
    <property type="entry name" value="Transcriptional regulator MraZ domain"/>
    <property type="match status" value="1"/>
</dbReference>
<dbReference type="PANTHER" id="PTHR34701:SF1">
    <property type="entry name" value="TRANSCRIPTIONAL REGULATOR MRAZ"/>
    <property type="match status" value="1"/>
</dbReference>
<keyword evidence="5 7" id="KW-0238">DNA-binding</keyword>